<keyword evidence="2" id="KW-0472">Membrane</keyword>
<dbReference type="Gene3D" id="2.40.160.200">
    <property type="entry name" value="LURP1-related"/>
    <property type="match status" value="1"/>
</dbReference>
<evidence type="ECO:0000256" key="1">
    <source>
        <dbReference type="ARBA" id="ARBA00005437"/>
    </source>
</evidence>
<dbReference type="PANTHER" id="PTHR31087:SF14">
    <property type="entry name" value="PROTEIN LURP-ONE-RELATED 17"/>
    <property type="match status" value="1"/>
</dbReference>
<dbReference type="PANTHER" id="PTHR31087">
    <property type="match status" value="1"/>
</dbReference>
<dbReference type="InterPro" id="IPR038595">
    <property type="entry name" value="LOR_sf"/>
</dbReference>
<gene>
    <name evidence="3" type="ORF">HRI_004112700</name>
</gene>
<feature type="transmembrane region" description="Helical" evidence="2">
    <location>
        <begin position="195"/>
        <end position="222"/>
    </location>
</feature>
<dbReference type="AlphaFoldDB" id="A0A9W7MLZ9"/>
<evidence type="ECO:0000313" key="4">
    <source>
        <dbReference type="Proteomes" id="UP001165190"/>
    </source>
</evidence>
<dbReference type="EMBL" id="BSYR01000039">
    <property type="protein sequence ID" value="GMJ04435.1"/>
    <property type="molecule type" value="Genomic_DNA"/>
</dbReference>
<sequence length="227" mass="25308">MKNMFFFLKSLSRSVHDEEHQQQPEISNSRGGAGCSSGAGGDLSTSLTVWRKSLLVSCTGFTVIDCTGNLVYRVDNYMGGRPKELVLMDGKGTSILTMKRCKNLGLIDKWVIYGGEVGDYCTSVVSEKPVFYVKKCINILHTNPNVLAYVYRRSSDERYAYTIEGSYSHRSCKVVDERKRVVAEMKRKDAMIGGISFGLDIFMLIIEAGFDPGFAMALVLLLDQMFS</sequence>
<name>A0A9W7MLZ9_HIBTR</name>
<evidence type="ECO:0008006" key="5">
    <source>
        <dbReference type="Google" id="ProtNLM"/>
    </source>
</evidence>
<keyword evidence="4" id="KW-1185">Reference proteome</keyword>
<evidence type="ECO:0000256" key="2">
    <source>
        <dbReference type="SAM" id="Phobius"/>
    </source>
</evidence>
<proteinExistence type="inferred from homology"/>
<dbReference type="Proteomes" id="UP001165190">
    <property type="component" value="Unassembled WGS sequence"/>
</dbReference>
<dbReference type="InterPro" id="IPR007612">
    <property type="entry name" value="LOR"/>
</dbReference>
<comment type="similarity">
    <text evidence="1">Belongs to the LOR family.</text>
</comment>
<keyword evidence="2" id="KW-0812">Transmembrane</keyword>
<dbReference type="Pfam" id="PF04525">
    <property type="entry name" value="LOR"/>
    <property type="match status" value="1"/>
</dbReference>
<keyword evidence="2" id="KW-1133">Transmembrane helix</keyword>
<dbReference type="InterPro" id="IPR025659">
    <property type="entry name" value="Tubby-like_C"/>
</dbReference>
<evidence type="ECO:0000313" key="3">
    <source>
        <dbReference type="EMBL" id="GMJ04435.1"/>
    </source>
</evidence>
<dbReference type="SUPFAM" id="SSF54518">
    <property type="entry name" value="Tubby C-terminal domain-like"/>
    <property type="match status" value="1"/>
</dbReference>
<protein>
    <recommendedName>
        <fullName evidence="5">Protein LURP-one-related 17-like</fullName>
    </recommendedName>
</protein>
<reference evidence="3" key="1">
    <citation type="submission" date="2023-05" db="EMBL/GenBank/DDBJ databases">
        <title>Genome and transcriptome analyses reveal genes involved in the formation of fine ridges on petal epidermal cells in Hibiscus trionum.</title>
        <authorList>
            <person name="Koshimizu S."/>
            <person name="Masuda S."/>
            <person name="Ishii T."/>
            <person name="Shirasu K."/>
            <person name="Hoshino A."/>
            <person name="Arita M."/>
        </authorList>
    </citation>
    <scope>NUCLEOTIDE SEQUENCE</scope>
    <source>
        <strain evidence="3">Hamamatsu line</strain>
    </source>
</reference>
<accession>A0A9W7MLZ9</accession>
<organism evidence="3 4">
    <name type="scientific">Hibiscus trionum</name>
    <name type="common">Flower of an hour</name>
    <dbReference type="NCBI Taxonomy" id="183268"/>
    <lineage>
        <taxon>Eukaryota</taxon>
        <taxon>Viridiplantae</taxon>
        <taxon>Streptophyta</taxon>
        <taxon>Embryophyta</taxon>
        <taxon>Tracheophyta</taxon>
        <taxon>Spermatophyta</taxon>
        <taxon>Magnoliopsida</taxon>
        <taxon>eudicotyledons</taxon>
        <taxon>Gunneridae</taxon>
        <taxon>Pentapetalae</taxon>
        <taxon>rosids</taxon>
        <taxon>malvids</taxon>
        <taxon>Malvales</taxon>
        <taxon>Malvaceae</taxon>
        <taxon>Malvoideae</taxon>
        <taxon>Hibiscus</taxon>
    </lineage>
</organism>
<dbReference type="OrthoDB" id="1876238at2759"/>
<comment type="caution">
    <text evidence="3">The sequence shown here is derived from an EMBL/GenBank/DDBJ whole genome shotgun (WGS) entry which is preliminary data.</text>
</comment>